<dbReference type="InterPro" id="IPR011712">
    <property type="entry name" value="Sig_transdc_His_kin_sub3_dim/P"/>
</dbReference>
<keyword evidence="2" id="KW-0418">Kinase</keyword>
<feature type="domain" description="Signal transduction histidine kinase subgroup 3 dimerisation and phosphoacceptor" evidence="5">
    <location>
        <begin position="512"/>
        <end position="571"/>
    </location>
</feature>
<organism evidence="6 7">
    <name type="scientific">Catenulispora pinistramenti</name>
    <dbReference type="NCBI Taxonomy" id="2705254"/>
    <lineage>
        <taxon>Bacteria</taxon>
        <taxon>Bacillati</taxon>
        <taxon>Actinomycetota</taxon>
        <taxon>Actinomycetes</taxon>
        <taxon>Catenulisporales</taxon>
        <taxon>Catenulisporaceae</taxon>
        <taxon>Catenulispora</taxon>
    </lineage>
</organism>
<evidence type="ECO:0000256" key="4">
    <source>
        <dbReference type="SAM" id="Phobius"/>
    </source>
</evidence>
<gene>
    <name evidence="6" type="ORF">KGQ19_33485</name>
</gene>
<feature type="transmembrane region" description="Helical" evidence="4">
    <location>
        <begin position="431"/>
        <end position="464"/>
    </location>
</feature>
<evidence type="ECO:0000256" key="3">
    <source>
        <dbReference type="ARBA" id="ARBA00023012"/>
    </source>
</evidence>
<keyword evidence="4" id="KW-1133">Transmembrane helix</keyword>
<reference evidence="6 7" key="1">
    <citation type="submission" date="2020-02" db="EMBL/GenBank/DDBJ databases">
        <title>Acidophilic actinobacteria isolated from forest soil.</title>
        <authorList>
            <person name="Golinska P."/>
        </authorList>
    </citation>
    <scope>NUCLEOTIDE SEQUENCE [LARGE SCALE GENOMIC DNA]</scope>
    <source>
        <strain evidence="6 7">NL8</strain>
    </source>
</reference>
<evidence type="ECO:0000256" key="2">
    <source>
        <dbReference type="ARBA" id="ARBA00022777"/>
    </source>
</evidence>
<sequence length="705" mass="71907">MGFTGNDNMPRLARGLVFAVAAALVSVHFAKALGRIPADPAAGVTIVVACVAIVVLEFRPATWPRAMAQLACGFLAVVPGGASIGLLAVPVGAVFLQGLWVLVPPVLATAAWVQAVRTDNVRDVVDMCIMVLLGGMALYAVTTLAALAARVHGTRLTLTAAAVTTERLRIASGLDADLSSGLTRIRELAAKADPNALIVLLTDARATLAATRATAADLRSLSLAPESASARALLQSAGIEADVVTGHTEPLGPAGTVLATVLREAVTAVVRVGDARHCQIVTGEAGGHVRLRVVSDGVRTAALGADVLDGLAQRVRASGGRLAAGLEGDGRFAVEASVPATPVAAVPVDAPELRRATALYCVLLAAFCVRTLLYVPAALIAPALLVLAVLCALQVVYSVWEAKRHSEAALVLFAALTFAPMHAFGQNWIAALGLLTGSLLIALPLPLGVPVVAAALGVGGFVAAGDGASAVSAMLNALVTCLVVYGMLRLARLVRELQQAGDGLARAAVVGERLRAARDLHDLLGHGLTAILLKAELAVRLRDTDPDRCRAEIRDVERLAEQGERELRALTGGAGELSFGDELASAAAVLAAADVAVEVEGDELPVPPAAGAVLGVVLREAVTNVLRHSAARHARIAVTVLEGAVRLEVENDGVAGGSAAGPSAGYSKSSGSGIGGLTLRLAECGGTLAAGPDDGWYLLRADVPR</sequence>
<dbReference type="RefSeq" id="WP_212016756.1">
    <property type="nucleotide sequence ID" value="NZ_JAAFYZ010000155.1"/>
</dbReference>
<keyword evidence="4" id="KW-0812">Transmembrane</keyword>
<dbReference type="InterPro" id="IPR050482">
    <property type="entry name" value="Sensor_HK_TwoCompSys"/>
</dbReference>
<protein>
    <recommendedName>
        <fullName evidence="5">Signal transduction histidine kinase subgroup 3 dimerisation and phosphoacceptor domain-containing protein</fullName>
    </recommendedName>
</protein>
<feature type="transmembrane region" description="Helical" evidence="4">
    <location>
        <begin position="470"/>
        <end position="488"/>
    </location>
</feature>
<keyword evidence="3" id="KW-0902">Two-component regulatory system</keyword>
<feature type="transmembrane region" description="Helical" evidence="4">
    <location>
        <begin position="95"/>
        <end position="115"/>
    </location>
</feature>
<evidence type="ECO:0000313" key="6">
    <source>
        <dbReference type="EMBL" id="MBS2551790.1"/>
    </source>
</evidence>
<dbReference type="Pfam" id="PF07730">
    <property type="entry name" value="HisKA_3"/>
    <property type="match status" value="1"/>
</dbReference>
<feature type="transmembrane region" description="Helical" evidence="4">
    <location>
        <begin position="70"/>
        <end position="89"/>
    </location>
</feature>
<feature type="transmembrane region" description="Helical" evidence="4">
    <location>
        <begin position="40"/>
        <end position="58"/>
    </location>
</feature>
<dbReference type="Gene3D" id="1.20.5.1930">
    <property type="match status" value="1"/>
</dbReference>
<comment type="caution">
    <text evidence="6">The sequence shown here is derived from an EMBL/GenBank/DDBJ whole genome shotgun (WGS) entry which is preliminary data.</text>
</comment>
<dbReference type="PANTHER" id="PTHR24421:SF63">
    <property type="entry name" value="SENSOR HISTIDINE KINASE DESK"/>
    <property type="match status" value="1"/>
</dbReference>
<dbReference type="Proteomes" id="UP000730482">
    <property type="component" value="Unassembled WGS sequence"/>
</dbReference>
<evidence type="ECO:0000259" key="5">
    <source>
        <dbReference type="Pfam" id="PF07730"/>
    </source>
</evidence>
<feature type="transmembrane region" description="Helical" evidence="4">
    <location>
        <begin position="382"/>
        <end position="400"/>
    </location>
</feature>
<dbReference type="EMBL" id="JAAFYZ010000155">
    <property type="protein sequence ID" value="MBS2551790.1"/>
    <property type="molecule type" value="Genomic_DNA"/>
</dbReference>
<name>A0ABS5L0W6_9ACTN</name>
<feature type="transmembrane region" description="Helical" evidence="4">
    <location>
        <begin position="127"/>
        <end position="149"/>
    </location>
</feature>
<evidence type="ECO:0000313" key="7">
    <source>
        <dbReference type="Proteomes" id="UP000730482"/>
    </source>
</evidence>
<dbReference type="PANTHER" id="PTHR24421">
    <property type="entry name" value="NITRATE/NITRITE SENSOR PROTEIN NARX-RELATED"/>
    <property type="match status" value="1"/>
</dbReference>
<dbReference type="SUPFAM" id="SSF55874">
    <property type="entry name" value="ATPase domain of HSP90 chaperone/DNA topoisomerase II/histidine kinase"/>
    <property type="match status" value="1"/>
</dbReference>
<accession>A0ABS5L0W6</accession>
<keyword evidence="1" id="KW-0808">Transferase</keyword>
<keyword evidence="4" id="KW-0472">Membrane</keyword>
<evidence type="ECO:0000256" key="1">
    <source>
        <dbReference type="ARBA" id="ARBA00022679"/>
    </source>
</evidence>
<dbReference type="Gene3D" id="3.30.565.10">
    <property type="entry name" value="Histidine kinase-like ATPase, C-terminal domain"/>
    <property type="match status" value="2"/>
</dbReference>
<feature type="transmembrane region" description="Helical" evidence="4">
    <location>
        <begin position="406"/>
        <end position="424"/>
    </location>
</feature>
<dbReference type="InterPro" id="IPR036890">
    <property type="entry name" value="HATPase_C_sf"/>
</dbReference>
<proteinExistence type="predicted"/>
<keyword evidence="7" id="KW-1185">Reference proteome</keyword>